<sequence length="147" mass="15391">SALASAVLAEEPSTLTVVFSGSTDTHVYGKFHKTQAESSAAETGTHRWGRFDKTSAESSDSETGTHRWGRFDKTSAAETSSETGTHRWGRFDKTKQPVTTTLFLDATSADIYGTNSSVSSSFKAGAASLSGLSVGLAGAFAVGVFLL</sequence>
<organism evidence="3 4">
    <name type="scientific">Metschnikowia bicuspidata</name>
    <dbReference type="NCBI Taxonomy" id="27322"/>
    <lineage>
        <taxon>Eukaryota</taxon>
        <taxon>Fungi</taxon>
        <taxon>Dikarya</taxon>
        <taxon>Ascomycota</taxon>
        <taxon>Saccharomycotina</taxon>
        <taxon>Pichiomycetes</taxon>
        <taxon>Metschnikowiaceae</taxon>
        <taxon>Metschnikowia</taxon>
    </lineage>
</organism>
<reference evidence="4" key="1">
    <citation type="journal article" date="2018" name="Nat. Microbiol.">
        <title>Leveraging single-cell genomics to expand the fungal tree of life.</title>
        <authorList>
            <person name="Ahrendt S.R."/>
            <person name="Quandt C.A."/>
            <person name="Ciobanu D."/>
            <person name="Clum A."/>
            <person name="Salamov A."/>
            <person name="Andreopoulos B."/>
            <person name="Cheng J.F."/>
            <person name="Woyke T."/>
            <person name="Pelin A."/>
            <person name="Henrissat B."/>
            <person name="Reynolds N.K."/>
            <person name="Benny G.L."/>
            <person name="Smith M.E."/>
            <person name="James T.Y."/>
            <person name="Grigoriev I.V."/>
        </authorList>
    </citation>
    <scope>NUCLEOTIDE SEQUENCE [LARGE SCALE GENOMIC DNA]</scope>
    <source>
        <strain evidence="4">Baker2002</strain>
    </source>
</reference>
<keyword evidence="2" id="KW-0812">Transmembrane</keyword>
<keyword evidence="2" id="KW-1133">Transmembrane helix</keyword>
<evidence type="ECO:0000313" key="3">
    <source>
        <dbReference type="EMBL" id="RKP29203.1"/>
    </source>
</evidence>
<feature type="transmembrane region" description="Helical" evidence="2">
    <location>
        <begin position="126"/>
        <end position="146"/>
    </location>
</feature>
<dbReference type="Proteomes" id="UP000268321">
    <property type="component" value="Unassembled WGS sequence"/>
</dbReference>
<evidence type="ECO:0000256" key="2">
    <source>
        <dbReference type="SAM" id="Phobius"/>
    </source>
</evidence>
<dbReference type="EMBL" id="ML004501">
    <property type="protein sequence ID" value="RKP29203.1"/>
    <property type="molecule type" value="Genomic_DNA"/>
</dbReference>
<proteinExistence type="predicted"/>
<evidence type="ECO:0000313" key="4">
    <source>
        <dbReference type="Proteomes" id="UP000268321"/>
    </source>
</evidence>
<keyword evidence="4" id="KW-1185">Reference proteome</keyword>
<gene>
    <name evidence="3" type="ORF">METBISCDRAFT_19170</name>
</gene>
<name>A0A4P9Z927_9ASCO</name>
<keyword evidence="2" id="KW-0472">Membrane</keyword>
<protein>
    <submittedName>
        <fullName evidence="3">Uncharacterized protein</fullName>
    </submittedName>
</protein>
<feature type="non-terminal residue" evidence="3">
    <location>
        <position position="1"/>
    </location>
</feature>
<feature type="compositionally biased region" description="Basic and acidic residues" evidence="1">
    <location>
        <begin position="63"/>
        <end position="75"/>
    </location>
</feature>
<feature type="region of interest" description="Disordered" evidence="1">
    <location>
        <begin position="36"/>
        <end position="91"/>
    </location>
</feature>
<evidence type="ECO:0000256" key="1">
    <source>
        <dbReference type="SAM" id="MobiDB-lite"/>
    </source>
</evidence>
<accession>A0A4P9Z927</accession>
<dbReference type="AlphaFoldDB" id="A0A4P9Z927"/>
<dbReference type="OrthoDB" id="4094978at2759"/>